<reference evidence="1" key="1">
    <citation type="submission" date="2018-06" db="EMBL/GenBank/DDBJ databases">
        <authorList>
            <person name="Zhirakovskaya E."/>
        </authorList>
    </citation>
    <scope>NUCLEOTIDE SEQUENCE</scope>
</reference>
<protein>
    <submittedName>
        <fullName evidence="1">Thiamine pyrophosphate (TPP) domain protein</fullName>
    </submittedName>
</protein>
<evidence type="ECO:0000313" key="1">
    <source>
        <dbReference type="EMBL" id="VAX26796.1"/>
    </source>
</evidence>
<name>A0A3B1C8E9_9ZZZZ</name>
<dbReference type="GO" id="GO:0019385">
    <property type="term" value="P:methanogenesis, from acetate"/>
    <property type="evidence" value="ECO:0007669"/>
    <property type="project" value="InterPro"/>
</dbReference>
<proteinExistence type="predicted"/>
<dbReference type="Pfam" id="PF02552">
    <property type="entry name" value="CO_dh"/>
    <property type="match status" value="1"/>
</dbReference>
<gene>
    <name evidence="1" type="ORF">MNBD_NITROSPINAE05-1000</name>
</gene>
<accession>A0A3B1C8E9</accession>
<organism evidence="1">
    <name type="scientific">hydrothermal vent metagenome</name>
    <dbReference type="NCBI Taxonomy" id="652676"/>
    <lineage>
        <taxon>unclassified sequences</taxon>
        <taxon>metagenomes</taxon>
        <taxon>ecological metagenomes</taxon>
    </lineage>
</organism>
<dbReference type="AlphaFoldDB" id="A0A3B1C8E9"/>
<dbReference type="SUPFAM" id="SSF52467">
    <property type="entry name" value="DHS-like NAD/FAD-binding domain"/>
    <property type="match status" value="1"/>
</dbReference>
<sequence>MSQYQVKAGPEAFLPPAAASMGIVLPDPGECHIEGRIAPEAEGYEFAARKLLEAKVPTIFPGPLVLWKWNDNAAQKATAIRALANALPARLIPMADYRPKYPKIDPEVEINPNHPNLTIWHNKIDVCMFVGVHCHQANLALKIIRGGTDCFTIAMCAQAGHEDACMSFRDATPDKIMALVDAINKLKKEGVKSQANPFDQFKMNRSGRVS</sequence>
<dbReference type="InterPro" id="IPR003704">
    <property type="entry name" value="CdhB"/>
</dbReference>
<dbReference type="EMBL" id="UOGG01000011">
    <property type="protein sequence ID" value="VAX26796.1"/>
    <property type="molecule type" value="Genomic_DNA"/>
</dbReference>
<dbReference type="InterPro" id="IPR029035">
    <property type="entry name" value="DHS-like_NAD/FAD-binding_dom"/>
</dbReference>